<dbReference type="GO" id="GO:0030976">
    <property type="term" value="F:thiamine pyrophosphate binding"/>
    <property type="evidence" value="ECO:0007669"/>
    <property type="project" value="InterPro"/>
</dbReference>
<dbReference type="OrthoDB" id="9794954at2"/>
<dbReference type="PANTHER" id="PTHR42897">
    <property type="entry name" value="PYRUVATE SYNTHASE SUBUNIT PORB"/>
    <property type="match status" value="1"/>
</dbReference>
<dbReference type="STRING" id="381751.SAMN05444391_0955"/>
<dbReference type="SUPFAM" id="SSF52518">
    <property type="entry name" value="Thiamin diphosphate-binding fold (THDP-binding)"/>
    <property type="match status" value="1"/>
</dbReference>
<name>A0A1M6SB04_9AQUI</name>
<keyword evidence="1" id="KW-0560">Oxidoreductase</keyword>
<evidence type="ECO:0000313" key="4">
    <source>
        <dbReference type="Proteomes" id="UP000189810"/>
    </source>
</evidence>
<dbReference type="RefSeq" id="WP_079654081.1">
    <property type="nucleotide sequence ID" value="NZ_LT670846.1"/>
</dbReference>
<dbReference type="Gene3D" id="3.40.50.970">
    <property type="match status" value="1"/>
</dbReference>
<proteinExistence type="predicted"/>
<evidence type="ECO:0000313" key="3">
    <source>
        <dbReference type="EMBL" id="SHK41886.1"/>
    </source>
</evidence>
<dbReference type="InterPro" id="IPR029061">
    <property type="entry name" value="THDP-binding"/>
</dbReference>
<dbReference type="PANTHER" id="PTHR42897:SF2">
    <property type="entry name" value="PYRUVATE SYNTHASE SUBUNIT PORB"/>
    <property type="match status" value="1"/>
</dbReference>
<feature type="domain" description="Thiamine pyrophosphate enzyme TPP-binding" evidence="2">
    <location>
        <begin position="92"/>
        <end position="234"/>
    </location>
</feature>
<keyword evidence="3" id="KW-0670">Pyruvate</keyword>
<dbReference type="Pfam" id="PF02775">
    <property type="entry name" value="TPP_enzyme_C"/>
    <property type="match status" value="1"/>
</dbReference>
<evidence type="ECO:0000256" key="1">
    <source>
        <dbReference type="ARBA" id="ARBA00023002"/>
    </source>
</evidence>
<evidence type="ECO:0000259" key="2">
    <source>
        <dbReference type="Pfam" id="PF02775"/>
    </source>
</evidence>
<dbReference type="InterPro" id="IPR051479">
    <property type="entry name" value="PorB-like"/>
</dbReference>
<dbReference type="InterPro" id="IPR011766">
    <property type="entry name" value="TPP_enzyme_TPP-bd"/>
</dbReference>
<gene>
    <name evidence="3" type="ORF">SAMN05444391_0955</name>
</gene>
<dbReference type="GO" id="GO:0016491">
    <property type="term" value="F:oxidoreductase activity"/>
    <property type="evidence" value="ECO:0007669"/>
    <property type="project" value="UniProtKB-KW"/>
</dbReference>
<dbReference type="CDD" id="cd02018">
    <property type="entry name" value="TPP_PFOR"/>
    <property type="match status" value="1"/>
</dbReference>
<reference evidence="3 4" key="1">
    <citation type="submission" date="2016-11" db="EMBL/GenBank/DDBJ databases">
        <authorList>
            <person name="Jaros S."/>
            <person name="Januszkiewicz K."/>
            <person name="Wedrychowicz H."/>
        </authorList>
    </citation>
    <scope>NUCLEOTIDE SEQUENCE [LARGE SCALE GENOMIC DNA]</scope>
    <source>
        <strain evidence="3 4">DSM 19557</strain>
    </source>
</reference>
<dbReference type="Proteomes" id="UP000189810">
    <property type="component" value="Chromosome I"/>
</dbReference>
<sequence>MGLEYVRISPGFERYMPKDYVDLVKYGQFGRQVDVQQLGQFKELVEEHPMCAGCFMAYFIRVFYAALPNPEDTIVIGTAGCARLALSQAAVPFIYGNYGDTNAVASGLKRALSIRFPDKVKDVVVIAGDGGLIDIGFGMTMHSWFRKEKFTTIMVDNEVYGNTGGQESGMSPKGVQLKMAPKGKQFDKINAVELAKVAGCVYVAKLAPTNPKRIAKTIRRAILAARHFGPTFIHAYTSCNIEYSIPTEKVLEDARKREKQDFGFYEWMTDEVKEFFEEIEKAPQEVSS</sequence>
<keyword evidence="4" id="KW-1185">Reference proteome</keyword>
<dbReference type="EMBL" id="LT670846">
    <property type="protein sequence ID" value="SHK41886.1"/>
    <property type="molecule type" value="Genomic_DNA"/>
</dbReference>
<organism evidence="3 4">
    <name type="scientific">Thermocrinis minervae</name>
    <dbReference type="NCBI Taxonomy" id="381751"/>
    <lineage>
        <taxon>Bacteria</taxon>
        <taxon>Pseudomonadati</taxon>
        <taxon>Aquificota</taxon>
        <taxon>Aquificia</taxon>
        <taxon>Aquificales</taxon>
        <taxon>Aquificaceae</taxon>
        <taxon>Thermocrinis</taxon>
    </lineage>
</organism>
<protein>
    <submittedName>
        <fullName evidence="3">Pyruvate ferredoxin oxidoreductase beta subunit</fullName>
    </submittedName>
</protein>
<accession>A0A1M6SB04</accession>
<dbReference type="AlphaFoldDB" id="A0A1M6SB04"/>
<dbReference type="GO" id="GO:0044281">
    <property type="term" value="P:small molecule metabolic process"/>
    <property type="evidence" value="ECO:0007669"/>
    <property type="project" value="UniProtKB-ARBA"/>
</dbReference>